<gene>
    <name evidence="2" type="ORF">Ctob_014295</name>
</gene>
<evidence type="ECO:0000313" key="3">
    <source>
        <dbReference type="Proteomes" id="UP000037460"/>
    </source>
</evidence>
<accession>A0A0M0JXI9</accession>
<feature type="region of interest" description="Disordered" evidence="1">
    <location>
        <begin position="59"/>
        <end position="86"/>
    </location>
</feature>
<dbReference type="EMBL" id="JWZX01002143">
    <property type="protein sequence ID" value="KOO30858.1"/>
    <property type="molecule type" value="Genomic_DNA"/>
</dbReference>
<sequence length="213" mass="21938">MSLSGKTIVAAESAGAKVGSSITTNTSILVAGLGAGAEEEDDAKAKGVEIRTEDQFVAAVGGGKEKDAPLAEEPEEAPKAKKAKHDEPIRQTKLIEDALYLDAPTAVKNIQHVIASRLNGKCASELCVLLGADRDFGSAEEGAASISEPVFVPEGFEAPPQSASSSTAPPALLHQPPFLDATDAAMEAALGLVDVATIAELKGVDRVRRALAR</sequence>
<dbReference type="Proteomes" id="UP000037460">
    <property type="component" value="Unassembled WGS sequence"/>
</dbReference>
<keyword evidence="3" id="KW-1185">Reference proteome</keyword>
<proteinExistence type="predicted"/>
<feature type="non-terminal residue" evidence="2">
    <location>
        <position position="213"/>
    </location>
</feature>
<name>A0A0M0JXI9_9EUKA</name>
<reference evidence="3" key="1">
    <citation type="journal article" date="2015" name="PLoS Genet.">
        <title>Genome Sequence and Transcriptome Analyses of Chrysochromulina tobin: Metabolic Tools for Enhanced Algal Fitness in the Prominent Order Prymnesiales (Haptophyceae).</title>
        <authorList>
            <person name="Hovde B.T."/>
            <person name="Deodato C.R."/>
            <person name="Hunsperger H.M."/>
            <person name="Ryken S.A."/>
            <person name="Yost W."/>
            <person name="Jha R.K."/>
            <person name="Patterson J."/>
            <person name="Monnat R.J. Jr."/>
            <person name="Barlow S.B."/>
            <person name="Starkenburg S.R."/>
            <person name="Cattolico R.A."/>
        </authorList>
    </citation>
    <scope>NUCLEOTIDE SEQUENCE</scope>
    <source>
        <strain evidence="3">CCMP291</strain>
    </source>
</reference>
<dbReference type="InterPro" id="IPR036420">
    <property type="entry name" value="BRCT_dom_sf"/>
</dbReference>
<dbReference type="Gene3D" id="3.40.50.10190">
    <property type="entry name" value="BRCT domain"/>
    <property type="match status" value="1"/>
</dbReference>
<protein>
    <submittedName>
        <fullName evidence="2">Uncharacterized protein</fullName>
    </submittedName>
</protein>
<evidence type="ECO:0000313" key="2">
    <source>
        <dbReference type="EMBL" id="KOO30858.1"/>
    </source>
</evidence>
<comment type="caution">
    <text evidence="2">The sequence shown here is derived from an EMBL/GenBank/DDBJ whole genome shotgun (WGS) entry which is preliminary data.</text>
</comment>
<feature type="compositionally biased region" description="Basic and acidic residues" evidence="1">
    <location>
        <begin position="76"/>
        <end position="86"/>
    </location>
</feature>
<evidence type="ECO:0000256" key="1">
    <source>
        <dbReference type="SAM" id="MobiDB-lite"/>
    </source>
</evidence>
<dbReference type="AlphaFoldDB" id="A0A0M0JXI9"/>
<organism evidence="2 3">
    <name type="scientific">Chrysochromulina tobinii</name>
    <dbReference type="NCBI Taxonomy" id="1460289"/>
    <lineage>
        <taxon>Eukaryota</taxon>
        <taxon>Haptista</taxon>
        <taxon>Haptophyta</taxon>
        <taxon>Prymnesiophyceae</taxon>
        <taxon>Prymnesiales</taxon>
        <taxon>Chrysochromulinaceae</taxon>
        <taxon>Chrysochromulina</taxon>
    </lineage>
</organism>